<proteinExistence type="predicted"/>
<reference evidence="1 2" key="1">
    <citation type="journal article" date="2020" name="Mol. Biol. Evol.">
        <title>Distinct Expression and Methylation Patterns for Genes with Different Fates following a Single Whole-Genome Duplication in Flowering Plants.</title>
        <authorList>
            <person name="Shi T."/>
            <person name="Rahmani R.S."/>
            <person name="Gugger P.F."/>
            <person name="Wang M."/>
            <person name="Li H."/>
            <person name="Zhang Y."/>
            <person name="Li Z."/>
            <person name="Wang Q."/>
            <person name="Van de Peer Y."/>
            <person name="Marchal K."/>
            <person name="Chen J."/>
        </authorList>
    </citation>
    <scope>NUCLEOTIDE SEQUENCE [LARGE SCALE GENOMIC DNA]</scope>
    <source>
        <tissue evidence="1">Leaf</tissue>
    </source>
</reference>
<protein>
    <submittedName>
        <fullName evidence="1">Uncharacterized protein</fullName>
    </submittedName>
</protein>
<name>A0A822YU54_NELNU</name>
<organism evidence="1 2">
    <name type="scientific">Nelumbo nucifera</name>
    <name type="common">Sacred lotus</name>
    <dbReference type="NCBI Taxonomy" id="4432"/>
    <lineage>
        <taxon>Eukaryota</taxon>
        <taxon>Viridiplantae</taxon>
        <taxon>Streptophyta</taxon>
        <taxon>Embryophyta</taxon>
        <taxon>Tracheophyta</taxon>
        <taxon>Spermatophyta</taxon>
        <taxon>Magnoliopsida</taxon>
        <taxon>Proteales</taxon>
        <taxon>Nelumbonaceae</taxon>
        <taxon>Nelumbo</taxon>
    </lineage>
</organism>
<evidence type="ECO:0000313" key="1">
    <source>
        <dbReference type="EMBL" id="DAD37634.1"/>
    </source>
</evidence>
<evidence type="ECO:0000313" key="2">
    <source>
        <dbReference type="Proteomes" id="UP000607653"/>
    </source>
</evidence>
<dbReference type="Proteomes" id="UP000607653">
    <property type="component" value="Unassembled WGS sequence"/>
</dbReference>
<sequence>MHCPVHLRSSSFFAPASKKTIGILKKIILCEEKLSQLLKTGTSRFKLQDEQ</sequence>
<comment type="caution">
    <text evidence="1">The sequence shown here is derived from an EMBL/GenBank/DDBJ whole genome shotgun (WGS) entry which is preliminary data.</text>
</comment>
<dbReference type="EMBL" id="DUZY01000004">
    <property type="protein sequence ID" value="DAD37634.1"/>
    <property type="molecule type" value="Genomic_DNA"/>
</dbReference>
<dbReference type="AlphaFoldDB" id="A0A822YU54"/>
<accession>A0A822YU54</accession>
<keyword evidence="2" id="KW-1185">Reference proteome</keyword>
<gene>
    <name evidence="1" type="ORF">HUJ06_008275</name>
</gene>